<dbReference type="Pfam" id="PF01762">
    <property type="entry name" value="Galactosyl_T"/>
    <property type="match status" value="1"/>
</dbReference>
<accession>A0AAV5TY10</accession>
<dbReference type="GO" id="GO:0000139">
    <property type="term" value="C:Golgi membrane"/>
    <property type="evidence" value="ECO:0007669"/>
    <property type="project" value="UniProtKB-SubCell"/>
</dbReference>
<keyword evidence="8 10" id="KW-0333">Golgi apparatus</keyword>
<evidence type="ECO:0000256" key="7">
    <source>
        <dbReference type="ARBA" id="ARBA00022989"/>
    </source>
</evidence>
<sequence>MRFVVSHCPTTRNVVKLDDDMAINLRALIHRLPSMHSDGIYGLRWTGMDVIRDKFSKWYIPYSLFPFEVFPQYTSGSAYIVGLQTIRRLLDAVKCHGQYMHVDDAYVTGILARSAGVRVINRALWWNIEPNATDFLRNGSVIFALHDNTEDLVQLYCDVDKISDDTHIATYPLENQE</sequence>
<comment type="subcellular location">
    <subcellularLocation>
        <location evidence="1 10">Golgi apparatus membrane</location>
        <topology evidence="1 10">Single-pass type II membrane protein</topology>
    </subcellularLocation>
</comment>
<proteinExistence type="inferred from homology"/>
<dbReference type="Proteomes" id="UP001432027">
    <property type="component" value="Unassembled WGS sequence"/>
</dbReference>
<keyword evidence="5" id="KW-0812">Transmembrane</keyword>
<evidence type="ECO:0000256" key="10">
    <source>
        <dbReference type="RuleBase" id="RU363063"/>
    </source>
</evidence>
<keyword evidence="7" id="KW-1133">Transmembrane helix</keyword>
<evidence type="ECO:0000256" key="8">
    <source>
        <dbReference type="ARBA" id="ARBA00023034"/>
    </source>
</evidence>
<evidence type="ECO:0000256" key="4">
    <source>
        <dbReference type="ARBA" id="ARBA00022679"/>
    </source>
</evidence>
<dbReference type="PANTHER" id="PTHR11214:SF364">
    <property type="entry name" value="HEXOSYLTRANSFERASE"/>
    <property type="match status" value="1"/>
</dbReference>
<comment type="similarity">
    <text evidence="2 10">Belongs to the glycosyltransferase 31 family.</text>
</comment>
<evidence type="ECO:0000256" key="9">
    <source>
        <dbReference type="ARBA" id="ARBA00023136"/>
    </source>
</evidence>
<evidence type="ECO:0000256" key="1">
    <source>
        <dbReference type="ARBA" id="ARBA00004323"/>
    </source>
</evidence>
<evidence type="ECO:0000256" key="3">
    <source>
        <dbReference type="ARBA" id="ARBA00022676"/>
    </source>
</evidence>
<evidence type="ECO:0000256" key="5">
    <source>
        <dbReference type="ARBA" id="ARBA00022692"/>
    </source>
</evidence>
<comment type="caution">
    <text evidence="11">The sequence shown here is derived from an EMBL/GenBank/DDBJ whole genome shotgun (WGS) entry which is preliminary data.</text>
</comment>
<gene>
    <name evidence="11" type="ORF">PENTCL1PPCAC_21600</name>
</gene>
<dbReference type="EMBL" id="BTSX01000005">
    <property type="protein sequence ID" value="GMS99425.1"/>
    <property type="molecule type" value="Genomic_DNA"/>
</dbReference>
<dbReference type="InterPro" id="IPR002659">
    <property type="entry name" value="Glyco_trans_31"/>
</dbReference>
<keyword evidence="9" id="KW-0472">Membrane</keyword>
<reference evidence="11" key="1">
    <citation type="submission" date="2023-10" db="EMBL/GenBank/DDBJ databases">
        <title>Genome assembly of Pristionchus species.</title>
        <authorList>
            <person name="Yoshida K."/>
            <person name="Sommer R.J."/>
        </authorList>
    </citation>
    <scope>NUCLEOTIDE SEQUENCE</scope>
    <source>
        <strain evidence="11">RS0144</strain>
    </source>
</reference>
<evidence type="ECO:0000313" key="12">
    <source>
        <dbReference type="Proteomes" id="UP001432027"/>
    </source>
</evidence>
<keyword evidence="6" id="KW-0735">Signal-anchor</keyword>
<keyword evidence="4" id="KW-0808">Transferase</keyword>
<evidence type="ECO:0000313" key="11">
    <source>
        <dbReference type="EMBL" id="GMS99425.1"/>
    </source>
</evidence>
<dbReference type="AlphaFoldDB" id="A0AAV5TY10"/>
<protein>
    <recommendedName>
        <fullName evidence="10">Hexosyltransferase</fullName>
        <ecNumber evidence="10">2.4.1.-</ecNumber>
    </recommendedName>
</protein>
<keyword evidence="3 10" id="KW-0328">Glycosyltransferase</keyword>
<feature type="non-terminal residue" evidence="11">
    <location>
        <position position="177"/>
    </location>
</feature>
<evidence type="ECO:0000256" key="2">
    <source>
        <dbReference type="ARBA" id="ARBA00008661"/>
    </source>
</evidence>
<name>A0AAV5TY10_9BILA</name>
<dbReference type="PANTHER" id="PTHR11214">
    <property type="entry name" value="BETA-1,3-N-ACETYLGLUCOSAMINYLTRANSFERASE"/>
    <property type="match status" value="1"/>
</dbReference>
<dbReference type="GO" id="GO:0006493">
    <property type="term" value="P:protein O-linked glycosylation"/>
    <property type="evidence" value="ECO:0007669"/>
    <property type="project" value="TreeGrafter"/>
</dbReference>
<organism evidence="11 12">
    <name type="scientific">Pristionchus entomophagus</name>
    <dbReference type="NCBI Taxonomy" id="358040"/>
    <lineage>
        <taxon>Eukaryota</taxon>
        <taxon>Metazoa</taxon>
        <taxon>Ecdysozoa</taxon>
        <taxon>Nematoda</taxon>
        <taxon>Chromadorea</taxon>
        <taxon>Rhabditida</taxon>
        <taxon>Rhabditina</taxon>
        <taxon>Diplogasteromorpha</taxon>
        <taxon>Diplogasteroidea</taxon>
        <taxon>Neodiplogasteridae</taxon>
        <taxon>Pristionchus</taxon>
    </lineage>
</organism>
<dbReference type="EC" id="2.4.1.-" evidence="10"/>
<evidence type="ECO:0000256" key="6">
    <source>
        <dbReference type="ARBA" id="ARBA00022968"/>
    </source>
</evidence>
<keyword evidence="12" id="KW-1185">Reference proteome</keyword>
<dbReference type="GO" id="GO:0016758">
    <property type="term" value="F:hexosyltransferase activity"/>
    <property type="evidence" value="ECO:0007669"/>
    <property type="project" value="InterPro"/>
</dbReference>